<evidence type="ECO:0000313" key="2">
    <source>
        <dbReference type="EMBL" id="OVZ79703.1"/>
    </source>
</evidence>
<keyword evidence="4" id="KW-1185">Reference proteome</keyword>
<reference evidence="2 4" key="2">
    <citation type="submission" date="2017-05" db="EMBL/GenBank/DDBJ databases">
        <title>Whole genome sequencing of Yersinia kristensenii.</title>
        <authorList>
            <person name="Campioni F."/>
        </authorList>
    </citation>
    <scope>NUCLEOTIDE SEQUENCE [LARGE SCALE GENOMIC DNA]</scope>
    <source>
        <strain evidence="2 4">CFSAN060538</strain>
    </source>
</reference>
<dbReference type="EMBL" id="CPYI01000011">
    <property type="protein sequence ID" value="CNE98361.1"/>
    <property type="molecule type" value="Genomic_DNA"/>
</dbReference>
<accession>A0A0T9LIM9</accession>
<organism evidence="1 3">
    <name type="scientific">Yersinia kristensenii</name>
    <dbReference type="NCBI Taxonomy" id="28152"/>
    <lineage>
        <taxon>Bacteria</taxon>
        <taxon>Pseudomonadati</taxon>
        <taxon>Pseudomonadota</taxon>
        <taxon>Gammaproteobacteria</taxon>
        <taxon>Enterobacterales</taxon>
        <taxon>Yersiniaceae</taxon>
        <taxon>Yersinia</taxon>
    </lineage>
</organism>
<evidence type="ECO:0000313" key="4">
    <source>
        <dbReference type="Proteomes" id="UP000195840"/>
    </source>
</evidence>
<dbReference type="EMBL" id="NHOG01000016">
    <property type="protein sequence ID" value="OVZ79703.1"/>
    <property type="molecule type" value="Genomic_DNA"/>
</dbReference>
<dbReference type="AlphaFoldDB" id="A0A0T9LIM9"/>
<dbReference type="RefSeq" id="WP_080984045.1">
    <property type="nucleotide sequence ID" value="NZ_CABMLW010000003.1"/>
</dbReference>
<reference evidence="1 3" key="1">
    <citation type="submission" date="2015-03" db="EMBL/GenBank/DDBJ databases">
        <authorList>
            <person name="Murphy D."/>
        </authorList>
    </citation>
    <scope>NUCLEOTIDE SEQUENCE [LARGE SCALE GENOMIC DNA]</scope>
    <source>
        <strain evidence="1 3">FCF326</strain>
    </source>
</reference>
<evidence type="ECO:0000313" key="1">
    <source>
        <dbReference type="EMBL" id="CNE98361.1"/>
    </source>
</evidence>
<evidence type="ECO:0000313" key="3">
    <source>
        <dbReference type="Proteomes" id="UP000045824"/>
    </source>
</evidence>
<evidence type="ECO:0008006" key="5">
    <source>
        <dbReference type="Google" id="ProtNLM"/>
    </source>
</evidence>
<dbReference type="Proteomes" id="UP000045824">
    <property type="component" value="Unassembled WGS sequence"/>
</dbReference>
<gene>
    <name evidence="2" type="ORF">CBW52_14150</name>
    <name evidence="1" type="ORF">ERS008491_02760</name>
</gene>
<sequence length="134" mass="14865">MSEHQSDENYVDKAITPDTDFTQLLSKLQPLLAGGRFNNAVDMLSLLSDVVDIADNALVEKLAGVFESIVAVGWESGNALRMANTELRLNQETVNYRSLYSLFRDRDTLVGITLLLRTLQIIGQRINATKISPP</sequence>
<name>A0A0T9LIM9_YERKR</name>
<proteinExistence type="predicted"/>
<protein>
    <recommendedName>
        <fullName evidence="5">DUF1641 domain-containing protein</fullName>
    </recommendedName>
</protein>
<dbReference type="Proteomes" id="UP000195840">
    <property type="component" value="Unassembled WGS sequence"/>
</dbReference>